<dbReference type="GO" id="GO:0004674">
    <property type="term" value="F:protein serine/threonine kinase activity"/>
    <property type="evidence" value="ECO:0007669"/>
    <property type="project" value="UniProtKB-KW"/>
</dbReference>
<dbReference type="AlphaFoldDB" id="A0A3B3CDU3"/>
<evidence type="ECO:0000256" key="1">
    <source>
        <dbReference type="ARBA" id="ARBA00022527"/>
    </source>
</evidence>
<comment type="similarity">
    <text evidence="7">Belongs to the protein kinase superfamily.</text>
</comment>
<dbReference type="GO" id="GO:0003714">
    <property type="term" value="F:transcription corepressor activity"/>
    <property type="evidence" value="ECO:0007669"/>
    <property type="project" value="TreeGrafter"/>
</dbReference>
<dbReference type="InterPro" id="IPR050494">
    <property type="entry name" value="Ser_Thr_dual-spec_kinase"/>
</dbReference>
<evidence type="ECO:0000256" key="2">
    <source>
        <dbReference type="ARBA" id="ARBA00022679"/>
    </source>
</evidence>
<dbReference type="InterPro" id="IPR008271">
    <property type="entry name" value="Ser/Thr_kinase_AS"/>
</dbReference>
<keyword evidence="1 7" id="KW-0723">Serine/threonine-protein kinase</keyword>
<evidence type="ECO:0000256" key="8">
    <source>
        <dbReference type="SAM" id="MobiDB-lite"/>
    </source>
</evidence>
<dbReference type="GO" id="GO:0045944">
    <property type="term" value="P:positive regulation of transcription by RNA polymerase II"/>
    <property type="evidence" value="ECO:0007669"/>
    <property type="project" value="TreeGrafter"/>
</dbReference>
<dbReference type="PROSITE" id="PS00108">
    <property type="entry name" value="PROTEIN_KINASE_ST"/>
    <property type="match status" value="1"/>
</dbReference>
<dbReference type="InterPro" id="IPR011009">
    <property type="entry name" value="Kinase-like_dom_sf"/>
</dbReference>
<feature type="compositionally biased region" description="Polar residues" evidence="8">
    <location>
        <begin position="327"/>
        <end position="341"/>
    </location>
</feature>
<organism evidence="10 11">
    <name type="scientific">Oryzias melastigma</name>
    <name type="common">Marine medaka</name>
    <dbReference type="NCBI Taxonomy" id="30732"/>
    <lineage>
        <taxon>Eukaryota</taxon>
        <taxon>Metazoa</taxon>
        <taxon>Chordata</taxon>
        <taxon>Craniata</taxon>
        <taxon>Vertebrata</taxon>
        <taxon>Euteleostomi</taxon>
        <taxon>Actinopterygii</taxon>
        <taxon>Neopterygii</taxon>
        <taxon>Teleostei</taxon>
        <taxon>Neoteleostei</taxon>
        <taxon>Acanthomorphata</taxon>
        <taxon>Ovalentaria</taxon>
        <taxon>Atherinomorphae</taxon>
        <taxon>Beloniformes</taxon>
        <taxon>Adrianichthyidae</taxon>
        <taxon>Oryziinae</taxon>
        <taxon>Oryzias</taxon>
    </lineage>
</organism>
<protein>
    <recommendedName>
        <fullName evidence="9">Protein kinase domain-containing protein</fullName>
    </recommendedName>
</protein>
<keyword evidence="4" id="KW-0418">Kinase</keyword>
<dbReference type="Proteomes" id="UP000261560">
    <property type="component" value="Unplaced"/>
</dbReference>
<keyword evidence="11" id="KW-1185">Reference proteome</keyword>
<evidence type="ECO:0000256" key="7">
    <source>
        <dbReference type="RuleBase" id="RU000304"/>
    </source>
</evidence>
<feature type="region of interest" description="Disordered" evidence="8">
    <location>
        <begin position="254"/>
        <end position="348"/>
    </location>
</feature>
<name>A0A3B3CDU3_ORYME</name>
<evidence type="ECO:0000256" key="5">
    <source>
        <dbReference type="ARBA" id="ARBA00022840"/>
    </source>
</evidence>
<sequence length="348" mass="40284">VYDSIKIVDLQFIGKGTFGKVAKCKDLLTNKEVAIKFIKKNLEEDGEDEIKALIEVSKIDAERYNLVKFVEWFHYNGHFCIVFEMLDKSLYNIMRGRDFRPLSLKEIKAIARQLLVALKGLKKINMVHCDIKLDNIMLKDHASESFRLKLIDFGFAKKAEDLETGATIQNLIFRAPEVILGLPLDERVDLWAVGYILAFLYTGFPIHPKDSEYNIIKFVENLEKFIDLLKQMLEIDPKKRISINRALRHPFFNLRKKQRKTTKPQEPATAEVYQQPKAKEVTSLPHGPAAIPQEKSNDTIKKSTVQEQKDDKREAPVVSRKRKRSDQQSQEPENCEQTETPVQKKRKS</sequence>
<evidence type="ECO:0000313" key="11">
    <source>
        <dbReference type="Proteomes" id="UP000261560"/>
    </source>
</evidence>
<feature type="binding site" evidence="6">
    <location>
        <position position="40"/>
    </location>
    <ligand>
        <name>ATP</name>
        <dbReference type="ChEBI" id="CHEBI:30616"/>
    </ligand>
</feature>
<dbReference type="GO" id="GO:0042771">
    <property type="term" value="P:intrinsic apoptotic signaling pathway in response to DNA damage by p53 class mediator"/>
    <property type="evidence" value="ECO:0007669"/>
    <property type="project" value="TreeGrafter"/>
</dbReference>
<dbReference type="GO" id="GO:0005737">
    <property type="term" value="C:cytoplasm"/>
    <property type="evidence" value="ECO:0007669"/>
    <property type="project" value="TreeGrafter"/>
</dbReference>
<dbReference type="PROSITE" id="PS50011">
    <property type="entry name" value="PROTEIN_KINASE_DOM"/>
    <property type="match status" value="1"/>
</dbReference>
<keyword evidence="3 6" id="KW-0547">Nucleotide-binding</keyword>
<reference evidence="10" key="2">
    <citation type="submission" date="2025-09" db="UniProtKB">
        <authorList>
            <consortium name="Ensembl"/>
        </authorList>
    </citation>
    <scope>IDENTIFICATION</scope>
</reference>
<reference evidence="10" key="1">
    <citation type="submission" date="2025-08" db="UniProtKB">
        <authorList>
            <consortium name="Ensembl"/>
        </authorList>
    </citation>
    <scope>IDENTIFICATION</scope>
</reference>
<evidence type="ECO:0000313" key="10">
    <source>
        <dbReference type="Ensembl" id="ENSOMEP00000015227.1"/>
    </source>
</evidence>
<dbReference type="InterPro" id="IPR000719">
    <property type="entry name" value="Prot_kinase_dom"/>
</dbReference>
<dbReference type="Pfam" id="PF00069">
    <property type="entry name" value="Pkinase"/>
    <property type="match status" value="1"/>
</dbReference>
<dbReference type="PANTHER" id="PTHR24058:SF53">
    <property type="entry name" value="HOMEODOMAIN-INTERACTING PROTEIN KINASE 2"/>
    <property type="match status" value="1"/>
</dbReference>
<evidence type="ECO:0000256" key="6">
    <source>
        <dbReference type="PROSITE-ProRule" id="PRU10141"/>
    </source>
</evidence>
<dbReference type="GO" id="GO:0005524">
    <property type="term" value="F:ATP binding"/>
    <property type="evidence" value="ECO:0007669"/>
    <property type="project" value="UniProtKB-UniRule"/>
</dbReference>
<dbReference type="Gene3D" id="1.10.510.10">
    <property type="entry name" value="Transferase(Phosphotransferase) domain 1"/>
    <property type="match status" value="1"/>
</dbReference>
<dbReference type="SUPFAM" id="SSF56112">
    <property type="entry name" value="Protein kinase-like (PK-like)"/>
    <property type="match status" value="1"/>
</dbReference>
<evidence type="ECO:0000256" key="4">
    <source>
        <dbReference type="ARBA" id="ARBA00022777"/>
    </source>
</evidence>
<proteinExistence type="inferred from homology"/>
<accession>A0A3B3CDU3</accession>
<feature type="domain" description="Protein kinase" evidence="9">
    <location>
        <begin position="7"/>
        <end position="252"/>
    </location>
</feature>
<dbReference type="Gene3D" id="3.30.200.20">
    <property type="entry name" value="Phosphorylase Kinase, domain 1"/>
    <property type="match status" value="1"/>
</dbReference>
<dbReference type="InterPro" id="IPR017441">
    <property type="entry name" value="Protein_kinase_ATP_BS"/>
</dbReference>
<dbReference type="GO" id="GO:0046332">
    <property type="term" value="F:SMAD binding"/>
    <property type="evidence" value="ECO:0007669"/>
    <property type="project" value="TreeGrafter"/>
</dbReference>
<dbReference type="GeneTree" id="ENSGT00940000164472"/>
<keyword evidence="2" id="KW-0808">Transferase</keyword>
<dbReference type="PANTHER" id="PTHR24058">
    <property type="entry name" value="DUAL SPECIFICITY PROTEIN KINASE"/>
    <property type="match status" value="1"/>
</dbReference>
<evidence type="ECO:0000259" key="9">
    <source>
        <dbReference type="PROSITE" id="PS50011"/>
    </source>
</evidence>
<dbReference type="GO" id="GO:0004713">
    <property type="term" value="F:protein tyrosine kinase activity"/>
    <property type="evidence" value="ECO:0007669"/>
    <property type="project" value="TreeGrafter"/>
</dbReference>
<dbReference type="GO" id="GO:0003713">
    <property type="term" value="F:transcription coactivator activity"/>
    <property type="evidence" value="ECO:0007669"/>
    <property type="project" value="TreeGrafter"/>
</dbReference>
<dbReference type="GO" id="GO:0016605">
    <property type="term" value="C:PML body"/>
    <property type="evidence" value="ECO:0007669"/>
    <property type="project" value="TreeGrafter"/>
</dbReference>
<dbReference type="Ensembl" id="ENSOMET00000023330.1">
    <property type="protein sequence ID" value="ENSOMEP00000015227.1"/>
    <property type="gene ID" value="ENSOMEG00000016821.1"/>
</dbReference>
<keyword evidence="5 6" id="KW-0067">ATP-binding</keyword>
<dbReference type="GO" id="GO:0007224">
    <property type="term" value="P:smoothened signaling pathway"/>
    <property type="evidence" value="ECO:0007669"/>
    <property type="project" value="TreeGrafter"/>
</dbReference>
<dbReference type="PROSITE" id="PS00107">
    <property type="entry name" value="PROTEIN_KINASE_ATP"/>
    <property type="match status" value="1"/>
</dbReference>
<dbReference type="SMART" id="SM00220">
    <property type="entry name" value="S_TKc"/>
    <property type="match status" value="1"/>
</dbReference>
<evidence type="ECO:0000256" key="3">
    <source>
        <dbReference type="ARBA" id="ARBA00022741"/>
    </source>
</evidence>